<evidence type="ECO:0000256" key="1">
    <source>
        <dbReference type="SAM" id="MobiDB-lite"/>
    </source>
</evidence>
<accession>A0A7D3VVN7</accession>
<dbReference type="EMBL" id="CP053892">
    <property type="protein sequence ID" value="QKG24615.1"/>
    <property type="molecule type" value="Genomic_DNA"/>
</dbReference>
<keyword evidence="3" id="KW-1185">Reference proteome</keyword>
<dbReference type="SUPFAM" id="SSF56784">
    <property type="entry name" value="HAD-like"/>
    <property type="match status" value="1"/>
</dbReference>
<reference evidence="2 3" key="1">
    <citation type="submission" date="2020-05" db="EMBL/GenBank/DDBJ databases">
        <title>Actinomadura verrucosospora NRRL-B18236 (PFL_A860) Genome sequencing and assembly.</title>
        <authorList>
            <person name="Samborskyy M."/>
        </authorList>
    </citation>
    <scope>NUCLEOTIDE SEQUENCE [LARGE SCALE GENOMIC DNA]</scope>
    <source>
        <strain evidence="2 3">NRRL:B18236</strain>
    </source>
</reference>
<dbReference type="InterPro" id="IPR023214">
    <property type="entry name" value="HAD_sf"/>
</dbReference>
<sequence length="234" mass="25257">MALPPQAVLTDFGGVLTSDVFDAFRAVSHRISGDPCLIERLLREDEASGRLLVEHECGRLSQAGFEDGFAGRLRAHGVAAVPAGLVTQIQDGLRLDEVMLSAVARLRSDGVPVAIVSNAFGDDCYRGVDLDAIADTVVISSDVGVRKPSRRIYRIACERLGADPAACVMIDDLRHNLDGAERLGIRGLHHLNSTATVHRLAEIFGLDLEPDTGGERPPAGTDQGPPMRYDRKRR</sequence>
<dbReference type="NCBIfam" id="TIGR01509">
    <property type="entry name" value="HAD-SF-IA-v3"/>
    <property type="match status" value="1"/>
</dbReference>
<feature type="region of interest" description="Disordered" evidence="1">
    <location>
        <begin position="208"/>
        <end position="234"/>
    </location>
</feature>
<dbReference type="AlphaFoldDB" id="A0A7D3VVN7"/>
<name>A0A7D3VVN7_ACTVE</name>
<dbReference type="PANTHER" id="PTHR47829:SF1">
    <property type="entry name" value="HAD FAMILY PHOSPHATASE"/>
    <property type="match status" value="1"/>
</dbReference>
<dbReference type="RefSeq" id="WP_173098390.1">
    <property type="nucleotide sequence ID" value="NZ_CP053892.1"/>
</dbReference>
<dbReference type="PRINTS" id="PR00413">
    <property type="entry name" value="HADHALOGNASE"/>
</dbReference>
<proteinExistence type="predicted"/>
<dbReference type="InterPro" id="IPR006439">
    <property type="entry name" value="HAD-SF_hydro_IA"/>
</dbReference>
<dbReference type="PANTHER" id="PTHR47829">
    <property type="entry name" value="HYDROLASE, PUTATIVE (AFU_ORTHOLOGUE AFUA_1G12880)-RELATED"/>
    <property type="match status" value="1"/>
</dbReference>
<dbReference type="InterPro" id="IPR052898">
    <property type="entry name" value="ACAD10-like"/>
</dbReference>
<evidence type="ECO:0000313" key="2">
    <source>
        <dbReference type="EMBL" id="QKG24615.1"/>
    </source>
</evidence>
<keyword evidence="2" id="KW-0378">Hydrolase</keyword>
<protein>
    <submittedName>
        <fullName evidence="2">HAD-superfamily hydrolase</fullName>
    </submittedName>
</protein>
<dbReference type="InterPro" id="IPR023198">
    <property type="entry name" value="PGP-like_dom2"/>
</dbReference>
<dbReference type="Pfam" id="PF00702">
    <property type="entry name" value="Hydrolase"/>
    <property type="match status" value="1"/>
</dbReference>
<dbReference type="GO" id="GO:0016787">
    <property type="term" value="F:hydrolase activity"/>
    <property type="evidence" value="ECO:0007669"/>
    <property type="project" value="UniProtKB-KW"/>
</dbReference>
<organism evidence="2 3">
    <name type="scientific">Actinomadura verrucosospora</name>
    <dbReference type="NCBI Taxonomy" id="46165"/>
    <lineage>
        <taxon>Bacteria</taxon>
        <taxon>Bacillati</taxon>
        <taxon>Actinomycetota</taxon>
        <taxon>Actinomycetes</taxon>
        <taxon>Streptosporangiales</taxon>
        <taxon>Thermomonosporaceae</taxon>
        <taxon>Actinomadura</taxon>
    </lineage>
</organism>
<gene>
    <name evidence="2" type="ORF">ACTIVE_6264</name>
</gene>
<dbReference type="Proteomes" id="UP000501240">
    <property type="component" value="Chromosome"/>
</dbReference>
<dbReference type="Gene3D" id="3.40.50.1000">
    <property type="entry name" value="HAD superfamily/HAD-like"/>
    <property type="match status" value="1"/>
</dbReference>
<dbReference type="NCBIfam" id="TIGR01549">
    <property type="entry name" value="HAD-SF-IA-v1"/>
    <property type="match status" value="1"/>
</dbReference>
<evidence type="ECO:0000313" key="3">
    <source>
        <dbReference type="Proteomes" id="UP000501240"/>
    </source>
</evidence>
<dbReference type="Gene3D" id="1.10.150.240">
    <property type="entry name" value="Putative phosphatase, domain 2"/>
    <property type="match status" value="1"/>
</dbReference>
<dbReference type="InterPro" id="IPR036412">
    <property type="entry name" value="HAD-like_sf"/>
</dbReference>